<organism evidence="3 4">
    <name type="scientific">Candidatus Paracaedimonas acanthamoebae</name>
    <dbReference type="NCBI Taxonomy" id="244581"/>
    <lineage>
        <taxon>Bacteria</taxon>
        <taxon>Pseudomonadati</taxon>
        <taxon>Pseudomonadota</taxon>
        <taxon>Alphaproteobacteria</taxon>
        <taxon>Holosporales</taxon>
        <taxon>Caedimonadaceae</taxon>
        <taxon>Candidatus Paracaedimonas</taxon>
    </lineage>
</organism>
<feature type="region of interest" description="Disordered" evidence="1">
    <location>
        <begin position="49"/>
        <end position="68"/>
    </location>
</feature>
<comment type="caution">
    <text evidence="3">The sequence shown here is derived from an EMBL/GenBank/DDBJ whole genome shotgun (WGS) entry which is preliminary data.</text>
</comment>
<name>A0A8J7TV34_9PROT</name>
<dbReference type="Proteomes" id="UP000664414">
    <property type="component" value="Unassembled WGS sequence"/>
</dbReference>
<evidence type="ECO:0000256" key="1">
    <source>
        <dbReference type="SAM" id="MobiDB-lite"/>
    </source>
</evidence>
<sequence length="99" mass="11521">MKSKCYYYLLGFVFCMSSLHALDKSKKIDLTCAYKKKLNFKKNVEVTSKGSHLDLNPHNNHPRNDINTHLHHAVPKRGDRTVGEYWEKNTGMISSRKKK</sequence>
<evidence type="ECO:0000313" key="3">
    <source>
        <dbReference type="EMBL" id="MBN9412604.1"/>
    </source>
</evidence>
<dbReference type="AlphaFoldDB" id="A0A8J7TV34"/>
<dbReference type="EMBL" id="JAFKGL010000011">
    <property type="protein sequence ID" value="MBN9412604.1"/>
    <property type="molecule type" value="Genomic_DNA"/>
</dbReference>
<accession>A0A8J7TV34</accession>
<gene>
    <name evidence="3" type="ORF">J0H12_01580</name>
</gene>
<keyword evidence="2" id="KW-0732">Signal</keyword>
<feature type="chain" id="PRO_5035183724" description="LHH domain-containing protein" evidence="2">
    <location>
        <begin position="22"/>
        <end position="99"/>
    </location>
</feature>
<evidence type="ECO:0000313" key="4">
    <source>
        <dbReference type="Proteomes" id="UP000664414"/>
    </source>
</evidence>
<feature type="signal peptide" evidence="2">
    <location>
        <begin position="1"/>
        <end position="21"/>
    </location>
</feature>
<reference evidence="3" key="1">
    <citation type="submission" date="2021-02" db="EMBL/GenBank/DDBJ databases">
        <title>Thiocyanate and organic carbon inputs drive convergent selection for specific autotrophic Afipia and Thiobacillus strains within complex microbiomes.</title>
        <authorList>
            <person name="Huddy R.J."/>
            <person name="Sachdeva R."/>
            <person name="Kadzinga F."/>
            <person name="Kantor R.S."/>
            <person name="Harrison S.T.L."/>
            <person name="Banfield J.F."/>
        </authorList>
    </citation>
    <scope>NUCLEOTIDE SEQUENCE</scope>
    <source>
        <strain evidence="3">SCN18_10_11_15_R4_P_38_20</strain>
    </source>
</reference>
<evidence type="ECO:0000256" key="2">
    <source>
        <dbReference type="SAM" id="SignalP"/>
    </source>
</evidence>
<evidence type="ECO:0008006" key="5">
    <source>
        <dbReference type="Google" id="ProtNLM"/>
    </source>
</evidence>
<protein>
    <recommendedName>
        <fullName evidence="5">LHH domain-containing protein</fullName>
    </recommendedName>
</protein>
<proteinExistence type="predicted"/>